<name>A0A016TUN0_9BILA</name>
<keyword evidence="2" id="KW-1185">Reference proteome</keyword>
<evidence type="ECO:0000313" key="2">
    <source>
        <dbReference type="Proteomes" id="UP000024635"/>
    </source>
</evidence>
<reference evidence="2" key="1">
    <citation type="journal article" date="2015" name="Nat. Genet.">
        <title>The genome and transcriptome of the zoonotic hookworm Ancylostoma ceylanicum identify infection-specific gene families.</title>
        <authorList>
            <person name="Schwarz E.M."/>
            <person name="Hu Y."/>
            <person name="Antoshechkin I."/>
            <person name="Miller M.M."/>
            <person name="Sternberg P.W."/>
            <person name="Aroian R.V."/>
        </authorList>
    </citation>
    <scope>NUCLEOTIDE SEQUENCE</scope>
    <source>
        <strain evidence="2">HY135</strain>
    </source>
</reference>
<gene>
    <name evidence="1" type="primary">Acey_s0076.g995</name>
    <name evidence="1" type="ORF">Y032_0076g995</name>
</gene>
<evidence type="ECO:0000313" key="1">
    <source>
        <dbReference type="EMBL" id="EYC06461.1"/>
    </source>
</evidence>
<proteinExistence type="predicted"/>
<dbReference type="EMBL" id="JARK01001412">
    <property type="protein sequence ID" value="EYC06461.1"/>
    <property type="molecule type" value="Genomic_DNA"/>
</dbReference>
<dbReference type="Proteomes" id="UP000024635">
    <property type="component" value="Unassembled WGS sequence"/>
</dbReference>
<organism evidence="1 2">
    <name type="scientific">Ancylostoma ceylanicum</name>
    <dbReference type="NCBI Taxonomy" id="53326"/>
    <lineage>
        <taxon>Eukaryota</taxon>
        <taxon>Metazoa</taxon>
        <taxon>Ecdysozoa</taxon>
        <taxon>Nematoda</taxon>
        <taxon>Chromadorea</taxon>
        <taxon>Rhabditida</taxon>
        <taxon>Rhabditina</taxon>
        <taxon>Rhabditomorpha</taxon>
        <taxon>Strongyloidea</taxon>
        <taxon>Ancylostomatidae</taxon>
        <taxon>Ancylostomatinae</taxon>
        <taxon>Ancylostoma</taxon>
    </lineage>
</organism>
<comment type="caution">
    <text evidence="1">The sequence shown here is derived from an EMBL/GenBank/DDBJ whole genome shotgun (WGS) entry which is preliminary data.</text>
</comment>
<protein>
    <submittedName>
        <fullName evidence="1">Uncharacterized protein</fullName>
    </submittedName>
</protein>
<dbReference type="AlphaFoldDB" id="A0A016TUN0"/>
<sequence>MMRTLVVPHPFIRTVKKAFPWFSNSLDTNVATILVSINLATLPVFISRYASPKLRRLGSSCKHNQLKGNLYTSFPVPSQHYYVCRYQELIVRLHSCKRTFFSCDYVYEVIAIAAMKSKLLFITLEINSIQFY</sequence>
<accession>A0A016TUN0</accession>